<gene>
    <name evidence="3" type="ORF">H9892_06370</name>
</gene>
<keyword evidence="1" id="KW-0732">Signal</keyword>
<dbReference type="Proteomes" id="UP000823990">
    <property type="component" value="Unassembled WGS sequence"/>
</dbReference>
<dbReference type="AlphaFoldDB" id="A0A9D1Q128"/>
<comment type="caution">
    <text evidence="3">The sequence shown here is derived from an EMBL/GenBank/DDBJ whole genome shotgun (WGS) entry which is preliminary data.</text>
</comment>
<feature type="signal peptide" evidence="1">
    <location>
        <begin position="1"/>
        <end position="22"/>
    </location>
</feature>
<evidence type="ECO:0000313" key="4">
    <source>
        <dbReference type="Proteomes" id="UP000823990"/>
    </source>
</evidence>
<feature type="domain" description="Peptidase S55" evidence="2">
    <location>
        <begin position="40"/>
        <end position="256"/>
    </location>
</feature>
<reference evidence="3" key="1">
    <citation type="journal article" date="2021" name="PeerJ">
        <title>Extensive microbial diversity within the chicken gut microbiome revealed by metagenomics and culture.</title>
        <authorList>
            <person name="Gilroy R."/>
            <person name="Ravi A."/>
            <person name="Getino M."/>
            <person name="Pursley I."/>
            <person name="Horton D.L."/>
            <person name="Alikhan N.F."/>
            <person name="Baker D."/>
            <person name="Gharbi K."/>
            <person name="Hall N."/>
            <person name="Watson M."/>
            <person name="Adriaenssens E.M."/>
            <person name="Foster-Nyarko E."/>
            <person name="Jarju S."/>
            <person name="Secka A."/>
            <person name="Antonio M."/>
            <person name="Oren A."/>
            <person name="Chaudhuri R.R."/>
            <person name="La Ragione R."/>
            <person name="Hildebrand F."/>
            <person name="Pallen M.J."/>
        </authorList>
    </citation>
    <scope>NUCLEOTIDE SEQUENCE</scope>
    <source>
        <strain evidence="3">12435</strain>
    </source>
</reference>
<dbReference type="Pfam" id="PF05580">
    <property type="entry name" value="Peptidase_S55"/>
    <property type="match status" value="1"/>
</dbReference>
<dbReference type="InterPro" id="IPR008763">
    <property type="entry name" value="Peptidase_S55"/>
</dbReference>
<dbReference type="EMBL" id="DXHS01000104">
    <property type="protein sequence ID" value="HIW02948.1"/>
    <property type="molecule type" value="Genomic_DNA"/>
</dbReference>
<dbReference type="SUPFAM" id="SSF50494">
    <property type="entry name" value="Trypsin-like serine proteases"/>
    <property type="match status" value="1"/>
</dbReference>
<dbReference type="InterPro" id="IPR009003">
    <property type="entry name" value="Peptidase_S1_PA"/>
</dbReference>
<evidence type="ECO:0000256" key="1">
    <source>
        <dbReference type="SAM" id="SignalP"/>
    </source>
</evidence>
<reference evidence="3" key="2">
    <citation type="submission" date="2021-04" db="EMBL/GenBank/DDBJ databases">
        <authorList>
            <person name="Gilroy R."/>
        </authorList>
    </citation>
    <scope>NUCLEOTIDE SEQUENCE</scope>
    <source>
        <strain evidence="3">12435</strain>
    </source>
</reference>
<proteinExistence type="predicted"/>
<feature type="chain" id="PRO_5039234657" description="Peptidase S55 domain-containing protein" evidence="1">
    <location>
        <begin position="23"/>
        <end position="256"/>
    </location>
</feature>
<evidence type="ECO:0000313" key="3">
    <source>
        <dbReference type="EMBL" id="HIW02948.1"/>
    </source>
</evidence>
<dbReference type="PROSITE" id="PS51494">
    <property type="entry name" value="SPOIVB"/>
    <property type="match status" value="1"/>
</dbReference>
<protein>
    <recommendedName>
        <fullName evidence="2">Peptidase S55 domain-containing protein</fullName>
    </recommendedName>
</protein>
<name>A0A9D1Q128_9FIRM</name>
<organism evidence="3 4">
    <name type="scientific">Candidatus Protoclostridium stercorigallinarum</name>
    <dbReference type="NCBI Taxonomy" id="2838741"/>
    <lineage>
        <taxon>Bacteria</taxon>
        <taxon>Bacillati</taxon>
        <taxon>Bacillota</taxon>
        <taxon>Clostridia</taxon>
        <taxon>Candidatus Protoclostridium</taxon>
    </lineage>
</organism>
<accession>A0A9D1Q128</accession>
<sequence length="256" mass="26745">MAALLIAAFAAAFLATPSDAFAEAAESAETVYLGGYPVNIELYSDGKAIASLGESCGAVETISGTGVSGLGTVTFEKKDGSYRALGHAVTDDTGADIAAAYGYIYSSEIIGAKLPSEGSAGRLIGRRSGSSPIGNILINDIFGLSGDMFSPVAGEECEVLCHDEVKPGKAILCTTVGHERGMYDIEIVKTSSGRERREKSMVIRITDRELLEKTGGILQGMSGSPILQDGKLAGAVTHVFTEDPSRGYAVYAEWML</sequence>
<evidence type="ECO:0000259" key="2">
    <source>
        <dbReference type="PROSITE" id="PS51494"/>
    </source>
</evidence>